<organism evidence="3">
    <name type="scientific">human gut metagenome</name>
    <dbReference type="NCBI Taxonomy" id="408170"/>
    <lineage>
        <taxon>unclassified sequences</taxon>
        <taxon>metagenomes</taxon>
        <taxon>organismal metagenomes</taxon>
    </lineage>
</organism>
<dbReference type="EMBL" id="AJWZ01011829">
    <property type="protein sequence ID" value="EKC43973.1"/>
    <property type="molecule type" value="Genomic_DNA"/>
</dbReference>
<sequence>MKNEVEVMAIGNGTAGHETEEFAAAVIRELAEEKGLHLQYMVVSEAGASVYSASKLAAEEFPQYDVNLRSAVSIARRLQDPLAELVKIDPKAVGVGQYQHDMPQKRLNETLDGVVEDCVNSVGVDLNTASAPLLARVAGITNATAKNIVAWREEEGAFTSRAQLKKVKGLGPKAFEQCAGFLRLPGAKNPLDATAVHPESYPAAKGLLEACGCDAKEIGTDAMQSLPVRVKSRGTKALCEALGV</sequence>
<feature type="domain" description="Tex protein YqgF-like" evidence="1">
    <location>
        <begin position="2"/>
        <end position="79"/>
    </location>
</feature>
<feature type="domain" description="HHH" evidence="2">
    <location>
        <begin position="189"/>
        <end position="222"/>
    </location>
</feature>
<dbReference type="GO" id="GO:0003729">
    <property type="term" value="F:mRNA binding"/>
    <property type="evidence" value="ECO:0007669"/>
    <property type="project" value="TreeGrafter"/>
</dbReference>
<dbReference type="InterPro" id="IPR010994">
    <property type="entry name" value="RuvA_2-like"/>
</dbReference>
<feature type="non-terminal residue" evidence="3">
    <location>
        <position position="244"/>
    </location>
</feature>
<evidence type="ECO:0000259" key="2">
    <source>
        <dbReference type="Pfam" id="PF17674"/>
    </source>
</evidence>
<dbReference type="FunFam" id="1.10.150.310:FF:000001">
    <property type="entry name" value="RNA-binding transcriptional accessory protein"/>
    <property type="match status" value="1"/>
</dbReference>
<gene>
    <name evidence="3" type="ORF">OBE_17723</name>
</gene>
<dbReference type="GO" id="GO:0006139">
    <property type="term" value="P:nucleobase-containing compound metabolic process"/>
    <property type="evidence" value="ECO:0007669"/>
    <property type="project" value="InterPro"/>
</dbReference>
<dbReference type="Pfam" id="PF12836">
    <property type="entry name" value="HHH_3"/>
    <property type="match status" value="1"/>
</dbReference>
<dbReference type="AlphaFoldDB" id="K1REC2"/>
<dbReference type="InterPro" id="IPR050437">
    <property type="entry name" value="Ribos_protein_bS1-like"/>
</dbReference>
<dbReference type="PANTHER" id="PTHR10724">
    <property type="entry name" value="30S RIBOSOMAL PROTEIN S1"/>
    <property type="match status" value="1"/>
</dbReference>
<dbReference type="InterPro" id="IPR032639">
    <property type="entry name" value="Tex_YqgF"/>
</dbReference>
<evidence type="ECO:0000313" key="3">
    <source>
        <dbReference type="EMBL" id="EKC43973.1"/>
    </source>
</evidence>
<dbReference type="SUPFAM" id="SSF47781">
    <property type="entry name" value="RuvA domain 2-like"/>
    <property type="match status" value="2"/>
</dbReference>
<dbReference type="PANTHER" id="PTHR10724:SF10">
    <property type="entry name" value="S1 RNA-BINDING DOMAIN-CONTAINING PROTEIN 1"/>
    <property type="match status" value="1"/>
</dbReference>
<protein>
    <submittedName>
        <fullName evidence="3">Transcription accessory protein</fullName>
    </submittedName>
</protein>
<dbReference type="SUPFAM" id="SSF53098">
    <property type="entry name" value="Ribonuclease H-like"/>
    <property type="match status" value="1"/>
</dbReference>
<comment type="caution">
    <text evidence="3">The sequence shown here is derived from an EMBL/GenBank/DDBJ whole genome shotgun (WGS) entry which is preliminary data.</text>
</comment>
<dbReference type="GO" id="GO:0003735">
    <property type="term" value="F:structural constituent of ribosome"/>
    <property type="evidence" value="ECO:0007669"/>
    <property type="project" value="TreeGrafter"/>
</dbReference>
<dbReference type="GO" id="GO:0006412">
    <property type="term" value="P:translation"/>
    <property type="evidence" value="ECO:0007669"/>
    <property type="project" value="TreeGrafter"/>
</dbReference>
<dbReference type="InterPro" id="IPR023323">
    <property type="entry name" value="Tex-like_dom_sf"/>
</dbReference>
<name>K1REC2_9ZZZZ</name>
<reference evidence="3" key="1">
    <citation type="journal article" date="2013" name="Environ. Microbiol.">
        <title>Microbiota from the distal guts of lean and obese adolescents exhibit partial functional redundancy besides clear differences in community structure.</title>
        <authorList>
            <person name="Ferrer M."/>
            <person name="Ruiz A."/>
            <person name="Lanza F."/>
            <person name="Haange S.B."/>
            <person name="Oberbach A."/>
            <person name="Till H."/>
            <person name="Bargiela R."/>
            <person name="Campoy C."/>
            <person name="Segura M.T."/>
            <person name="Richter M."/>
            <person name="von Bergen M."/>
            <person name="Seifert J."/>
            <person name="Suarez A."/>
        </authorList>
    </citation>
    <scope>NUCLEOTIDE SEQUENCE</scope>
</reference>
<dbReference type="InterPro" id="IPR037027">
    <property type="entry name" value="YqgF/RNaseH-like_dom_sf"/>
</dbReference>
<dbReference type="Gene3D" id="1.10.150.310">
    <property type="entry name" value="Tex RuvX-like domain-like"/>
    <property type="match status" value="1"/>
</dbReference>
<dbReference type="Pfam" id="PF17674">
    <property type="entry name" value="HHH_9"/>
    <property type="match status" value="1"/>
</dbReference>
<accession>K1REC2</accession>
<dbReference type="Gene3D" id="1.10.3500.10">
    <property type="entry name" value="Tex N-terminal region-like"/>
    <property type="match status" value="1"/>
</dbReference>
<dbReference type="InterPro" id="IPR041692">
    <property type="entry name" value="HHH_9"/>
</dbReference>
<evidence type="ECO:0000259" key="1">
    <source>
        <dbReference type="Pfam" id="PF16921"/>
    </source>
</evidence>
<proteinExistence type="predicted"/>
<dbReference type="Pfam" id="PF16921">
    <property type="entry name" value="Tex_YqgF"/>
    <property type="match status" value="1"/>
</dbReference>
<dbReference type="Gene3D" id="3.30.420.140">
    <property type="entry name" value="YqgF/RNase H-like domain"/>
    <property type="match status" value="1"/>
</dbReference>
<dbReference type="InterPro" id="IPR012337">
    <property type="entry name" value="RNaseH-like_sf"/>
</dbReference>